<keyword evidence="7" id="KW-1185">Reference proteome</keyword>
<dbReference type="InterPro" id="IPR036390">
    <property type="entry name" value="WH_DNA-bd_sf"/>
</dbReference>
<evidence type="ECO:0000313" key="6">
    <source>
        <dbReference type="EMBL" id="CCH80449.1"/>
    </source>
</evidence>
<dbReference type="PANTHER" id="PTHR30346">
    <property type="entry name" value="TRANSCRIPTIONAL DUAL REGULATOR HCAR-RELATED"/>
    <property type="match status" value="1"/>
</dbReference>
<dbReference type="Gene3D" id="1.10.10.10">
    <property type="entry name" value="Winged helix-like DNA-binding domain superfamily/Winged helix DNA-binding domain"/>
    <property type="match status" value="1"/>
</dbReference>
<dbReference type="GO" id="GO:0003677">
    <property type="term" value="F:DNA binding"/>
    <property type="evidence" value="ECO:0007669"/>
    <property type="project" value="UniProtKB-KW"/>
</dbReference>
<evidence type="ECO:0000259" key="5">
    <source>
        <dbReference type="PROSITE" id="PS50931"/>
    </source>
</evidence>
<proteinExistence type="inferred from homology"/>
<dbReference type="STRING" id="1194083.BN12_940002"/>
<dbReference type="Pfam" id="PF03466">
    <property type="entry name" value="LysR_substrate"/>
    <property type="match status" value="1"/>
</dbReference>
<dbReference type="PANTHER" id="PTHR30346:SF29">
    <property type="entry name" value="LYSR SUBSTRATE-BINDING"/>
    <property type="match status" value="1"/>
</dbReference>
<dbReference type="InterPro" id="IPR005119">
    <property type="entry name" value="LysR_subst-bd"/>
</dbReference>
<dbReference type="SUPFAM" id="SSF53850">
    <property type="entry name" value="Periplasmic binding protein-like II"/>
    <property type="match status" value="1"/>
</dbReference>
<keyword evidence="2" id="KW-0805">Transcription regulation</keyword>
<dbReference type="GO" id="GO:0032993">
    <property type="term" value="C:protein-DNA complex"/>
    <property type="evidence" value="ECO:0007669"/>
    <property type="project" value="TreeGrafter"/>
</dbReference>
<dbReference type="InterPro" id="IPR036388">
    <property type="entry name" value="WH-like_DNA-bd_sf"/>
</dbReference>
<dbReference type="PROSITE" id="PS50931">
    <property type="entry name" value="HTH_LYSR"/>
    <property type="match status" value="1"/>
</dbReference>
<dbReference type="InterPro" id="IPR000847">
    <property type="entry name" value="LysR_HTH_N"/>
</dbReference>
<dbReference type="AlphaFoldDB" id="A0A077M8U0"/>
<organism evidence="6 7">
    <name type="scientific">Nostocoides japonicum T1-X7</name>
    <dbReference type="NCBI Taxonomy" id="1194083"/>
    <lineage>
        <taxon>Bacteria</taxon>
        <taxon>Bacillati</taxon>
        <taxon>Actinomycetota</taxon>
        <taxon>Actinomycetes</taxon>
        <taxon>Micrococcales</taxon>
        <taxon>Intrasporangiaceae</taxon>
        <taxon>Nostocoides</taxon>
    </lineage>
</organism>
<dbReference type="Gene3D" id="3.40.190.10">
    <property type="entry name" value="Periplasmic binding protein-like II"/>
    <property type="match status" value="2"/>
</dbReference>
<evidence type="ECO:0000256" key="1">
    <source>
        <dbReference type="ARBA" id="ARBA00009437"/>
    </source>
</evidence>
<keyword evidence="3" id="KW-0238">DNA-binding</keyword>
<dbReference type="RefSeq" id="WP_048552510.1">
    <property type="nucleotide sequence ID" value="NZ_HF570958.1"/>
</dbReference>
<name>A0A077M8U0_9MICO</name>
<dbReference type="Proteomes" id="UP000035721">
    <property type="component" value="Unassembled WGS sequence"/>
</dbReference>
<gene>
    <name evidence="6" type="ORF">BN12_940002</name>
</gene>
<comment type="similarity">
    <text evidence="1">Belongs to the LysR transcriptional regulatory family.</text>
</comment>
<sequence>MVASTIDVNRLRVFRAVVASGTVQAAASRLGYSPSAVSQHIGALQCETGLTLFEKSGRGIAPTAAGRLLAAGSEDVMDSLARLGGLVDDLRDGRTGTLSIGTFASAGEMWVPSVAKAIGEEFPDVLLTLDLNEYPADGAGSFDIELRTEDPDEPPVELPGHRRHVLLEEPYDVLVPAGHRLAGEDVVPLAALAGERWVDDDLENTTCGRILRNAWRSAGMTRRIVARASDHHAAIAFVAAGVGLTMAPILAIGTLPHTVCRVPVVDPTPTRRIVALVRESASAALAVERAMELLREAADRTT</sequence>
<accession>A0A077M8U0</accession>
<dbReference type="GO" id="GO:0003700">
    <property type="term" value="F:DNA-binding transcription factor activity"/>
    <property type="evidence" value="ECO:0007669"/>
    <property type="project" value="InterPro"/>
</dbReference>
<evidence type="ECO:0000313" key="7">
    <source>
        <dbReference type="Proteomes" id="UP000035721"/>
    </source>
</evidence>
<comment type="caution">
    <text evidence="6">The sequence shown here is derived from an EMBL/GenBank/DDBJ whole genome shotgun (WGS) entry which is preliminary data.</text>
</comment>
<feature type="domain" description="HTH lysR-type" evidence="5">
    <location>
        <begin position="6"/>
        <end position="63"/>
    </location>
</feature>
<reference evidence="6 7" key="1">
    <citation type="journal article" date="2013" name="ISME J.">
        <title>A metabolic model for members of the genus Tetrasphaera involved in enhanced biological phosphorus removal.</title>
        <authorList>
            <person name="Kristiansen R."/>
            <person name="Nguyen H.T.T."/>
            <person name="Saunders A.M."/>
            <person name="Nielsen J.L."/>
            <person name="Wimmer R."/>
            <person name="Le V.Q."/>
            <person name="McIlroy S.J."/>
            <person name="Petrovski S."/>
            <person name="Seviour R.J."/>
            <person name="Calteau A."/>
            <person name="Nielsen K.L."/>
            <person name="Nielsen P.H."/>
        </authorList>
    </citation>
    <scope>NUCLEOTIDE SEQUENCE [LARGE SCALE GENOMIC DNA]</scope>
    <source>
        <strain evidence="6 7">T1-X7</strain>
    </source>
</reference>
<protein>
    <submittedName>
        <fullName evidence="6">Putative LysR-family transcriptional regulator</fullName>
    </submittedName>
</protein>
<dbReference type="Pfam" id="PF00126">
    <property type="entry name" value="HTH_1"/>
    <property type="match status" value="1"/>
</dbReference>
<dbReference type="EMBL" id="CAJB01000430">
    <property type="protein sequence ID" value="CCH80449.1"/>
    <property type="molecule type" value="Genomic_DNA"/>
</dbReference>
<evidence type="ECO:0000256" key="2">
    <source>
        <dbReference type="ARBA" id="ARBA00023015"/>
    </source>
</evidence>
<dbReference type="SUPFAM" id="SSF46785">
    <property type="entry name" value="Winged helix' DNA-binding domain"/>
    <property type="match status" value="1"/>
</dbReference>
<keyword evidence="4" id="KW-0804">Transcription</keyword>
<evidence type="ECO:0000256" key="3">
    <source>
        <dbReference type="ARBA" id="ARBA00023125"/>
    </source>
</evidence>
<evidence type="ECO:0000256" key="4">
    <source>
        <dbReference type="ARBA" id="ARBA00023163"/>
    </source>
</evidence>